<dbReference type="OrthoDB" id="10653020at2759"/>
<feature type="non-terminal residue" evidence="2">
    <location>
        <position position="68"/>
    </location>
</feature>
<reference evidence="2 3" key="1">
    <citation type="submission" date="2014-04" db="EMBL/GenBank/DDBJ databases">
        <authorList>
            <consortium name="DOE Joint Genome Institute"/>
            <person name="Kuo A."/>
            <person name="Kohler A."/>
            <person name="Costa M.D."/>
            <person name="Nagy L.G."/>
            <person name="Floudas D."/>
            <person name="Copeland A."/>
            <person name="Barry K.W."/>
            <person name="Cichocki N."/>
            <person name="Veneault-Fourrey C."/>
            <person name="LaButti K."/>
            <person name="Lindquist E.A."/>
            <person name="Lipzen A."/>
            <person name="Lundell T."/>
            <person name="Morin E."/>
            <person name="Murat C."/>
            <person name="Sun H."/>
            <person name="Tunlid A."/>
            <person name="Henrissat B."/>
            <person name="Grigoriev I.V."/>
            <person name="Hibbett D.S."/>
            <person name="Martin F."/>
            <person name="Nordberg H.P."/>
            <person name="Cantor M.N."/>
            <person name="Hua S.X."/>
        </authorList>
    </citation>
    <scope>NUCLEOTIDE SEQUENCE [LARGE SCALE GENOMIC DNA]</scope>
    <source>
        <strain evidence="2 3">441</strain>
    </source>
</reference>
<evidence type="ECO:0000313" key="3">
    <source>
        <dbReference type="Proteomes" id="UP000054018"/>
    </source>
</evidence>
<evidence type="ECO:0000256" key="1">
    <source>
        <dbReference type="SAM" id="MobiDB-lite"/>
    </source>
</evidence>
<feature type="region of interest" description="Disordered" evidence="1">
    <location>
        <begin position="1"/>
        <end position="20"/>
    </location>
</feature>
<keyword evidence="3" id="KW-1185">Reference proteome</keyword>
<dbReference type="HOGENOM" id="CLU_2801044_0_0_1"/>
<protein>
    <submittedName>
        <fullName evidence="2">Uncharacterized protein</fullName>
    </submittedName>
</protein>
<feature type="compositionally biased region" description="Basic and acidic residues" evidence="1">
    <location>
        <begin position="1"/>
        <end position="10"/>
    </location>
</feature>
<accession>A0A0C9YI41</accession>
<sequence>MHGRGREPKRSCAPAAHSTSRESVIYRLSLGSLMIRVAPHIRSLTPPIEDHANNFVDEAGNCLKTNAL</sequence>
<dbReference type="EMBL" id="KN833713">
    <property type="protein sequence ID" value="KIK24725.1"/>
    <property type="molecule type" value="Genomic_DNA"/>
</dbReference>
<evidence type="ECO:0000313" key="2">
    <source>
        <dbReference type="EMBL" id="KIK24725.1"/>
    </source>
</evidence>
<dbReference type="AlphaFoldDB" id="A0A0C9YI41"/>
<dbReference type="Proteomes" id="UP000054018">
    <property type="component" value="Unassembled WGS sequence"/>
</dbReference>
<reference evidence="3" key="2">
    <citation type="submission" date="2015-01" db="EMBL/GenBank/DDBJ databases">
        <title>Evolutionary Origins and Diversification of the Mycorrhizal Mutualists.</title>
        <authorList>
            <consortium name="DOE Joint Genome Institute"/>
            <consortium name="Mycorrhizal Genomics Consortium"/>
            <person name="Kohler A."/>
            <person name="Kuo A."/>
            <person name="Nagy L.G."/>
            <person name="Floudas D."/>
            <person name="Copeland A."/>
            <person name="Barry K.W."/>
            <person name="Cichocki N."/>
            <person name="Veneault-Fourrey C."/>
            <person name="LaButti K."/>
            <person name="Lindquist E.A."/>
            <person name="Lipzen A."/>
            <person name="Lundell T."/>
            <person name="Morin E."/>
            <person name="Murat C."/>
            <person name="Riley R."/>
            <person name="Ohm R."/>
            <person name="Sun H."/>
            <person name="Tunlid A."/>
            <person name="Henrissat B."/>
            <person name="Grigoriev I.V."/>
            <person name="Hibbett D.S."/>
            <person name="Martin F."/>
        </authorList>
    </citation>
    <scope>NUCLEOTIDE SEQUENCE [LARGE SCALE GENOMIC DNA]</scope>
    <source>
        <strain evidence="3">441</strain>
    </source>
</reference>
<name>A0A0C9YI41_9AGAM</name>
<organism evidence="2 3">
    <name type="scientific">Pisolithus microcarpus 441</name>
    <dbReference type="NCBI Taxonomy" id="765257"/>
    <lineage>
        <taxon>Eukaryota</taxon>
        <taxon>Fungi</taxon>
        <taxon>Dikarya</taxon>
        <taxon>Basidiomycota</taxon>
        <taxon>Agaricomycotina</taxon>
        <taxon>Agaricomycetes</taxon>
        <taxon>Agaricomycetidae</taxon>
        <taxon>Boletales</taxon>
        <taxon>Sclerodermatineae</taxon>
        <taxon>Pisolithaceae</taxon>
        <taxon>Pisolithus</taxon>
    </lineage>
</organism>
<gene>
    <name evidence="2" type="ORF">PISMIDRAFT_677799</name>
</gene>
<proteinExistence type="predicted"/>